<dbReference type="OrthoDB" id="5292474at2"/>
<reference evidence="1 2" key="1">
    <citation type="submission" date="2018-02" db="EMBL/GenBank/DDBJ databases">
        <title>Reclassifiation of [Polyangium] brachysporum DSM 7029 as Guopingzhaonella breviflexa gen. nov., sp. nov., a member of the family Comamonadaceae.</title>
        <authorList>
            <person name="Tang B."/>
        </authorList>
    </citation>
    <scope>NUCLEOTIDE SEQUENCE [LARGE SCALE GENOMIC DNA]</scope>
    <source>
        <strain evidence="1 2">BCRC 80649</strain>
    </source>
</reference>
<dbReference type="RefSeq" id="WP_104300267.1">
    <property type="nucleotide sequence ID" value="NZ_PSNX01000001.1"/>
</dbReference>
<evidence type="ECO:0000313" key="2">
    <source>
        <dbReference type="Proteomes" id="UP000238605"/>
    </source>
</evidence>
<keyword evidence="2" id="KW-1185">Reference proteome</keyword>
<dbReference type="Proteomes" id="UP000238605">
    <property type="component" value="Unassembled WGS sequence"/>
</dbReference>
<dbReference type="EMBL" id="PSNX01000001">
    <property type="protein sequence ID" value="PPE68175.1"/>
    <property type="molecule type" value="Genomic_DNA"/>
</dbReference>
<accession>A0A2S5SZH7</accession>
<protein>
    <submittedName>
        <fullName evidence="1">DUF3025 domain-containing protein</fullName>
    </submittedName>
</protein>
<evidence type="ECO:0000313" key="1">
    <source>
        <dbReference type="EMBL" id="PPE68175.1"/>
    </source>
</evidence>
<organism evidence="1 2">
    <name type="scientific">Caldimonas caldifontis</name>
    <dbReference type="NCBI Taxonomy" id="1452508"/>
    <lineage>
        <taxon>Bacteria</taxon>
        <taxon>Pseudomonadati</taxon>
        <taxon>Pseudomonadota</taxon>
        <taxon>Betaproteobacteria</taxon>
        <taxon>Burkholderiales</taxon>
        <taxon>Sphaerotilaceae</taxon>
        <taxon>Caldimonas</taxon>
    </lineage>
</organism>
<sequence>MTLPAIDWRTPWFAPLAAVGNEVEALVRDGASVADALNTCGGPVRFVPQEALPDREPYEAFIFRTGCVPTRHNLHDFFNGLMWLLRPALKRRLNELQAAQIAQAGVGARRGPVRDALTLFDENAALLQAPAELVQALRERQWRRLFIDHRALWARARLELFGHALLEKLVTPYKSITAHVWVVEEGAAPDLGLSAEGLAPKPFLPLPVLGVPGWWPANEAPAFYDDAEVFRPRRERAGRRPEIIAM</sequence>
<dbReference type="Pfam" id="PF11227">
    <property type="entry name" value="DUF3025"/>
    <property type="match status" value="1"/>
</dbReference>
<name>A0A2S5SZH7_9BURK</name>
<gene>
    <name evidence="1" type="ORF">C1704_01525</name>
</gene>
<comment type="caution">
    <text evidence="1">The sequence shown here is derived from an EMBL/GenBank/DDBJ whole genome shotgun (WGS) entry which is preliminary data.</text>
</comment>
<dbReference type="AlphaFoldDB" id="A0A2S5SZH7"/>
<proteinExistence type="predicted"/>
<dbReference type="InterPro" id="IPR021390">
    <property type="entry name" value="DUF3025"/>
</dbReference>